<evidence type="ECO:0000313" key="4">
    <source>
        <dbReference type="Proteomes" id="UP000000268"/>
    </source>
</evidence>
<evidence type="ECO:0000313" key="3">
    <source>
        <dbReference type="EMBL" id="ABW27916.1"/>
    </source>
</evidence>
<dbReference type="STRING" id="329726.AM1_2917"/>
<feature type="compositionally biased region" description="Low complexity" evidence="1">
    <location>
        <begin position="195"/>
        <end position="222"/>
    </location>
</feature>
<dbReference type="HOGENOM" id="CLU_072328_0_0_3"/>
<keyword evidence="2" id="KW-0732">Signal</keyword>
<organism evidence="3 4">
    <name type="scientific">Acaryochloris marina (strain MBIC 11017)</name>
    <dbReference type="NCBI Taxonomy" id="329726"/>
    <lineage>
        <taxon>Bacteria</taxon>
        <taxon>Bacillati</taxon>
        <taxon>Cyanobacteriota</taxon>
        <taxon>Cyanophyceae</taxon>
        <taxon>Acaryochloridales</taxon>
        <taxon>Acaryochloridaceae</taxon>
        <taxon>Acaryochloris</taxon>
    </lineage>
</organism>
<reference evidence="3 4" key="1">
    <citation type="journal article" date="2008" name="Proc. Natl. Acad. Sci. U.S.A.">
        <title>Niche adaptation and genome expansion in the chlorophyll d-producing cyanobacterium Acaryochloris marina.</title>
        <authorList>
            <person name="Swingley W.D."/>
            <person name="Chen M."/>
            <person name="Cheung P.C."/>
            <person name="Conrad A.L."/>
            <person name="Dejesa L.C."/>
            <person name="Hao J."/>
            <person name="Honchak B.M."/>
            <person name="Karbach L.E."/>
            <person name="Kurdoglu A."/>
            <person name="Lahiri S."/>
            <person name="Mastrian S.D."/>
            <person name="Miyashita H."/>
            <person name="Page L."/>
            <person name="Ramakrishna P."/>
            <person name="Satoh S."/>
            <person name="Sattley W.M."/>
            <person name="Shimada Y."/>
            <person name="Taylor H.L."/>
            <person name="Tomo T."/>
            <person name="Tsuchiya T."/>
            <person name="Wang Z.T."/>
            <person name="Raymond J."/>
            <person name="Mimuro M."/>
            <person name="Blankenship R.E."/>
            <person name="Touchman J.W."/>
        </authorList>
    </citation>
    <scope>NUCLEOTIDE SEQUENCE [LARGE SCALE GENOMIC DNA]</scope>
    <source>
        <strain evidence="4">MBIC 11017</strain>
    </source>
</reference>
<feature type="region of interest" description="Disordered" evidence="1">
    <location>
        <begin position="132"/>
        <end position="233"/>
    </location>
</feature>
<feature type="signal peptide" evidence="2">
    <location>
        <begin position="1"/>
        <end position="26"/>
    </location>
</feature>
<proteinExistence type="predicted"/>
<sequence>MRQFVAFSQVLLLPMCLGIGQVSVHAQSSPSITPPPKAADPFFLTRAKNLARQAAERQNGGLRLYRAEAAMYGPAIDAPSRQNSDGSVTFTFKGGAPGFVTPTVETIATVTPQGQVSLQYNGPLRSVALAQVKPTPSQTQIPTQPPTPLTNSLEKPVLIPRSQPLLPKSPPPLTPQPKAPQTRLPTSELPPLQPAPTITPTQTLPPLATQPTPAITPQSTPSRPAQTSPTSLPKNSIAADFFLSRAKNLARQAAINANGGLAQYRPEPSMFGPAASTPHQKNPDGSITFRFQGGAPGYRNPTTESVVTVTQNSIVTVTYNGPIRP</sequence>
<feature type="compositionally biased region" description="Polar residues" evidence="1">
    <location>
        <begin position="223"/>
        <end position="233"/>
    </location>
</feature>
<dbReference type="eggNOG" id="ENOG50332FX">
    <property type="taxonomic scope" value="Bacteria"/>
</dbReference>
<gene>
    <name evidence="3" type="ordered locus">AM1_2917</name>
</gene>
<dbReference type="OrthoDB" id="514307at2"/>
<dbReference type="EMBL" id="CP000828">
    <property type="protein sequence ID" value="ABW27916.1"/>
    <property type="molecule type" value="Genomic_DNA"/>
</dbReference>
<evidence type="ECO:0000256" key="2">
    <source>
        <dbReference type="SAM" id="SignalP"/>
    </source>
</evidence>
<dbReference type="KEGG" id="amr:AM1_2917"/>
<feature type="chain" id="PRO_5002746710" evidence="2">
    <location>
        <begin position="27"/>
        <end position="325"/>
    </location>
</feature>
<dbReference type="AlphaFoldDB" id="B0CBD1"/>
<protein>
    <submittedName>
        <fullName evidence="3">Uncharacterized protein</fullName>
    </submittedName>
</protein>
<keyword evidence="4" id="KW-1185">Reference proteome</keyword>
<accession>B0CBD1</accession>
<dbReference type="Proteomes" id="UP000000268">
    <property type="component" value="Chromosome"/>
</dbReference>
<name>B0CBD1_ACAM1</name>
<feature type="compositionally biased region" description="Pro residues" evidence="1">
    <location>
        <begin position="167"/>
        <end position="178"/>
    </location>
</feature>
<dbReference type="RefSeq" id="WP_012163352.1">
    <property type="nucleotide sequence ID" value="NC_009925.1"/>
</dbReference>
<evidence type="ECO:0000256" key="1">
    <source>
        <dbReference type="SAM" id="MobiDB-lite"/>
    </source>
</evidence>